<feature type="transmembrane region" description="Helical" evidence="1">
    <location>
        <begin position="39"/>
        <end position="57"/>
    </location>
</feature>
<accession>A0A1M5XG18</accession>
<feature type="transmembrane region" description="Helical" evidence="1">
    <location>
        <begin position="7"/>
        <end position="24"/>
    </location>
</feature>
<keyword evidence="1" id="KW-0472">Membrane</keyword>
<evidence type="ECO:0000256" key="1">
    <source>
        <dbReference type="SAM" id="Phobius"/>
    </source>
</evidence>
<reference evidence="2 3" key="1">
    <citation type="submission" date="2016-11" db="EMBL/GenBank/DDBJ databases">
        <authorList>
            <person name="Jaros S."/>
            <person name="Januszkiewicz K."/>
            <person name="Wedrychowicz H."/>
        </authorList>
    </citation>
    <scope>NUCLEOTIDE SEQUENCE [LARGE SCALE GENOMIC DNA]</scope>
    <source>
        <strain evidence="2 3">DSM 3089</strain>
    </source>
</reference>
<keyword evidence="1" id="KW-1133">Transmembrane helix</keyword>
<evidence type="ECO:0000313" key="2">
    <source>
        <dbReference type="EMBL" id="SHH98770.1"/>
    </source>
</evidence>
<sequence>MKKIFKYILIGIIWCLGYTIINLIKMKENFITFMQSKNYIYELILYFIISIMVTFIVEIRSKKKIPK</sequence>
<evidence type="ECO:0000313" key="3">
    <source>
        <dbReference type="Proteomes" id="UP000184526"/>
    </source>
</evidence>
<dbReference type="AlphaFoldDB" id="A0A1M5XG18"/>
<gene>
    <name evidence="2" type="ORF">SAMN02745196_02221</name>
</gene>
<organism evidence="2 3">
    <name type="scientific">Clostridium collagenovorans DSM 3089</name>
    <dbReference type="NCBI Taxonomy" id="1121306"/>
    <lineage>
        <taxon>Bacteria</taxon>
        <taxon>Bacillati</taxon>
        <taxon>Bacillota</taxon>
        <taxon>Clostridia</taxon>
        <taxon>Eubacteriales</taxon>
        <taxon>Clostridiaceae</taxon>
        <taxon>Clostridium</taxon>
    </lineage>
</organism>
<dbReference type="STRING" id="1121306.SAMN02745196_02221"/>
<keyword evidence="3" id="KW-1185">Reference proteome</keyword>
<protein>
    <submittedName>
        <fullName evidence="2">Uncharacterized protein</fullName>
    </submittedName>
</protein>
<proteinExistence type="predicted"/>
<dbReference type="EMBL" id="FQXP01000008">
    <property type="protein sequence ID" value="SHH98770.1"/>
    <property type="molecule type" value="Genomic_DNA"/>
</dbReference>
<dbReference type="RefSeq" id="WP_072832083.1">
    <property type="nucleotide sequence ID" value="NZ_FQXP01000008.1"/>
</dbReference>
<keyword evidence="1" id="KW-0812">Transmembrane</keyword>
<name>A0A1M5XG18_9CLOT</name>
<dbReference type="Proteomes" id="UP000184526">
    <property type="component" value="Unassembled WGS sequence"/>
</dbReference>